<dbReference type="OrthoDB" id="3070904at2759"/>
<reference evidence="2" key="2">
    <citation type="submission" date="2015-01" db="EMBL/GenBank/DDBJ databases">
        <title>Evolutionary Origins and Diversification of the Mycorrhizal Mutualists.</title>
        <authorList>
            <consortium name="DOE Joint Genome Institute"/>
            <consortium name="Mycorrhizal Genomics Consortium"/>
            <person name="Kohler A."/>
            <person name="Kuo A."/>
            <person name="Nagy L.G."/>
            <person name="Floudas D."/>
            <person name="Copeland A."/>
            <person name="Barry K.W."/>
            <person name="Cichocki N."/>
            <person name="Veneault-Fourrey C."/>
            <person name="LaButti K."/>
            <person name="Lindquist E.A."/>
            <person name="Lipzen A."/>
            <person name="Lundell T."/>
            <person name="Morin E."/>
            <person name="Murat C."/>
            <person name="Riley R."/>
            <person name="Ohm R."/>
            <person name="Sun H."/>
            <person name="Tunlid A."/>
            <person name="Henrissat B."/>
            <person name="Grigoriev I.V."/>
            <person name="Hibbett D.S."/>
            <person name="Martin F."/>
        </authorList>
    </citation>
    <scope>NUCLEOTIDE SEQUENCE [LARGE SCALE GENOMIC DNA]</scope>
    <source>
        <strain evidence="2">h7</strain>
    </source>
</reference>
<evidence type="ECO:0000313" key="2">
    <source>
        <dbReference type="Proteomes" id="UP000053424"/>
    </source>
</evidence>
<protein>
    <submittedName>
        <fullName evidence="1">Uncharacterized protein</fullName>
    </submittedName>
</protein>
<dbReference type="AlphaFoldDB" id="A0A0C2Y456"/>
<evidence type="ECO:0000313" key="1">
    <source>
        <dbReference type="EMBL" id="KIM35862.1"/>
    </source>
</evidence>
<organism evidence="1 2">
    <name type="scientific">Hebeloma cylindrosporum</name>
    <dbReference type="NCBI Taxonomy" id="76867"/>
    <lineage>
        <taxon>Eukaryota</taxon>
        <taxon>Fungi</taxon>
        <taxon>Dikarya</taxon>
        <taxon>Basidiomycota</taxon>
        <taxon>Agaricomycotina</taxon>
        <taxon>Agaricomycetes</taxon>
        <taxon>Agaricomycetidae</taxon>
        <taxon>Agaricales</taxon>
        <taxon>Agaricineae</taxon>
        <taxon>Hymenogastraceae</taxon>
        <taxon>Hebeloma</taxon>
    </lineage>
</organism>
<dbReference type="HOGENOM" id="CLU_081163_0_0_1"/>
<dbReference type="EMBL" id="KN831812">
    <property type="protein sequence ID" value="KIM35862.1"/>
    <property type="molecule type" value="Genomic_DNA"/>
</dbReference>
<name>A0A0C2Y456_HEBCY</name>
<accession>A0A0C2Y456</accession>
<keyword evidence="2" id="KW-1185">Reference proteome</keyword>
<reference evidence="1 2" key="1">
    <citation type="submission" date="2014-04" db="EMBL/GenBank/DDBJ databases">
        <authorList>
            <consortium name="DOE Joint Genome Institute"/>
            <person name="Kuo A."/>
            <person name="Gay G."/>
            <person name="Dore J."/>
            <person name="Kohler A."/>
            <person name="Nagy L.G."/>
            <person name="Floudas D."/>
            <person name="Copeland A."/>
            <person name="Barry K.W."/>
            <person name="Cichocki N."/>
            <person name="Veneault-Fourrey C."/>
            <person name="LaButti K."/>
            <person name="Lindquist E.A."/>
            <person name="Lipzen A."/>
            <person name="Lundell T."/>
            <person name="Morin E."/>
            <person name="Murat C."/>
            <person name="Sun H."/>
            <person name="Tunlid A."/>
            <person name="Henrissat B."/>
            <person name="Grigoriev I.V."/>
            <person name="Hibbett D.S."/>
            <person name="Martin F."/>
            <person name="Nordberg H.P."/>
            <person name="Cantor M.N."/>
            <person name="Hua S.X."/>
        </authorList>
    </citation>
    <scope>NUCLEOTIDE SEQUENCE [LARGE SCALE GENOMIC DNA]</scope>
    <source>
        <strain evidence="2">h7</strain>
    </source>
</reference>
<dbReference type="Proteomes" id="UP000053424">
    <property type="component" value="Unassembled WGS sequence"/>
</dbReference>
<dbReference type="STRING" id="686832.A0A0C2Y456"/>
<gene>
    <name evidence="1" type="ORF">M413DRAFT_32101</name>
</gene>
<sequence>MESPKAPIPAYGASRSTGGVFRGRAQGNTFNMADASAVWNDMNNYTDNPVEPPQKGKIHFYISNLNPAEVDTSQSSFTTTIHDISKYQTMQTLIERGARDYSPIHRPAYCIFIRDKNGWNVAGCFEAIIKHPESAEDYIEWTTDENDKKSIHILGTTYDPSASLPGFSGRLDSSVDSRSVSRSRTGSHRTKQGLRFAWHRYLECSEAIKCAKSMSDSGVWPTDLPSFTEYLIVDVFISKTSWYNNYIKTFEPIDTISAYSLMKA</sequence>
<proteinExistence type="predicted"/>